<dbReference type="GO" id="GO:0042450">
    <property type="term" value="P:L-arginine biosynthetic process via ornithine"/>
    <property type="evidence" value="ECO:0007669"/>
    <property type="project" value="TreeGrafter"/>
</dbReference>
<dbReference type="NCBIfam" id="TIGR03316">
    <property type="entry name" value="ygeW"/>
    <property type="match status" value="1"/>
</dbReference>
<name>A0A0D8LAK0_MORMO</name>
<evidence type="ECO:0000313" key="5">
    <source>
        <dbReference type="EMBL" id="KJF78877.1"/>
    </source>
</evidence>
<dbReference type="InterPro" id="IPR036901">
    <property type="entry name" value="Asp/Orn_carbamoylTrfase_sf"/>
</dbReference>
<evidence type="ECO:0000313" key="6">
    <source>
        <dbReference type="Proteomes" id="UP000032582"/>
    </source>
</evidence>
<accession>A0A0D8LAK0</accession>
<evidence type="ECO:0000259" key="4">
    <source>
        <dbReference type="Pfam" id="PF02729"/>
    </source>
</evidence>
<protein>
    <submittedName>
        <fullName evidence="5">Ornithine carbamoyltransferase</fullName>
    </submittedName>
</protein>
<dbReference type="Pfam" id="PF00185">
    <property type="entry name" value="OTCace"/>
    <property type="match status" value="1"/>
</dbReference>
<dbReference type="GO" id="GO:0019240">
    <property type="term" value="P:citrulline biosynthetic process"/>
    <property type="evidence" value="ECO:0007669"/>
    <property type="project" value="TreeGrafter"/>
</dbReference>
<evidence type="ECO:0000256" key="2">
    <source>
        <dbReference type="RuleBase" id="RU003634"/>
    </source>
</evidence>
<dbReference type="PRINTS" id="PR00101">
    <property type="entry name" value="ATCASE"/>
</dbReference>
<dbReference type="PANTHER" id="PTHR45753:SF3">
    <property type="entry name" value="ORNITHINE TRANSCARBAMYLASE, MITOCHONDRIAL"/>
    <property type="match status" value="1"/>
</dbReference>
<feature type="domain" description="Aspartate/ornithine carbamoyltransferase Asp/Orn-binding" evidence="3">
    <location>
        <begin position="210"/>
        <end position="371"/>
    </location>
</feature>
<dbReference type="InterPro" id="IPR006130">
    <property type="entry name" value="Asp/Orn_carbamoylTrfase"/>
</dbReference>
<dbReference type="EMBL" id="JZSH01000018">
    <property type="protein sequence ID" value="KJF78877.1"/>
    <property type="molecule type" value="Genomic_DNA"/>
</dbReference>
<dbReference type="SUPFAM" id="SSF53671">
    <property type="entry name" value="Aspartate/ornithine carbamoyltransferase"/>
    <property type="match status" value="1"/>
</dbReference>
<evidence type="ECO:0000259" key="3">
    <source>
        <dbReference type="Pfam" id="PF00185"/>
    </source>
</evidence>
<dbReference type="InterPro" id="IPR006131">
    <property type="entry name" value="Asp_carbamoyltransf_Asp/Orn-bd"/>
</dbReference>
<comment type="similarity">
    <text evidence="2">Belongs to the aspartate/ornithine carbamoyltransferase superfamily.</text>
</comment>
<dbReference type="Pfam" id="PF02729">
    <property type="entry name" value="OTCace_N"/>
    <property type="match status" value="1"/>
</dbReference>
<dbReference type="GO" id="GO:0004585">
    <property type="term" value="F:ornithine carbamoyltransferase activity"/>
    <property type="evidence" value="ECO:0007669"/>
    <property type="project" value="TreeGrafter"/>
</dbReference>
<organism evidence="5 6">
    <name type="scientific">Morganella morganii</name>
    <name type="common">Proteus morganii</name>
    <dbReference type="NCBI Taxonomy" id="582"/>
    <lineage>
        <taxon>Bacteria</taxon>
        <taxon>Pseudomonadati</taxon>
        <taxon>Pseudomonadota</taxon>
        <taxon>Gammaproteobacteria</taxon>
        <taxon>Enterobacterales</taxon>
        <taxon>Morganellaceae</taxon>
        <taxon>Morganella</taxon>
    </lineage>
</organism>
<keyword evidence="1 2" id="KW-0808">Transferase</keyword>
<dbReference type="AlphaFoldDB" id="A0A0D8LAK0"/>
<sequence length="395" mass="44153">MKNVNELLKDIARLKSNLHQKDFLLTWEQSQDELTMVLDIAAALKGLRADNIATNVFTNGLGISVFRDNSTRTRFSYASALNMLGLAQQDLDEGKSQIAHGETVRETANMISFCADAIGIRDDMYLGAGNAYMREVGAALDEGFEEGVLPQRPALVNLQCDIDHPTQSMADLAWLREHFGSLENLKGKKIAMTWAYSPSYGKPLSVPQGIIGLMTRYGMDVTLAHPEGYDLIPDVIDVAKNNARQSGGSFKQVTSMEDAFKDADIVYPKSWAPYKVMEQRTELLRANDHDGLKALEQRCLAQNANHKDWHCTEEMMKLTKGGEALYMHCLPADITGVSCKEGEVEEAVFEKYRIATYKEASWKPYIISAMILARKFPQPAPVLEQLLKNARKRIL</sequence>
<comment type="caution">
    <text evidence="5">The sequence shown here is derived from an EMBL/GenBank/DDBJ whole genome shotgun (WGS) entry which is preliminary data.</text>
</comment>
<evidence type="ECO:0000256" key="1">
    <source>
        <dbReference type="ARBA" id="ARBA00022679"/>
    </source>
</evidence>
<dbReference type="NCBIfam" id="NF005538">
    <property type="entry name" value="PRK07200.1"/>
    <property type="match status" value="1"/>
</dbReference>
<dbReference type="InterPro" id="IPR017702">
    <property type="entry name" value="Carbamoyltransferase_YgeW"/>
</dbReference>
<dbReference type="PANTHER" id="PTHR45753">
    <property type="entry name" value="ORNITHINE CARBAMOYLTRANSFERASE, MITOCHONDRIAL"/>
    <property type="match status" value="1"/>
</dbReference>
<dbReference type="Proteomes" id="UP000032582">
    <property type="component" value="Unassembled WGS sequence"/>
</dbReference>
<dbReference type="InterPro" id="IPR006132">
    <property type="entry name" value="Asp/Orn_carbamoyltranf_P-bd"/>
</dbReference>
<dbReference type="PATRIC" id="fig|582.24.peg.982"/>
<reference evidence="5 6" key="1">
    <citation type="submission" date="2015-02" db="EMBL/GenBank/DDBJ databases">
        <title>Whole genome shotgun sequencing of cultured foodborne pathogen.</title>
        <authorList>
            <person name="Timme R."/>
            <person name="Allard M.W."/>
            <person name="Strain E."/>
            <person name="Evans P.S."/>
            <person name="Brown E."/>
        </authorList>
    </citation>
    <scope>NUCLEOTIDE SEQUENCE [LARGE SCALE GENOMIC DNA]</scope>
    <source>
        <strain evidence="5 6">GCSL-TSO-24</strain>
    </source>
</reference>
<proteinExistence type="inferred from homology"/>
<feature type="domain" description="Aspartate/ornithine carbamoyltransferase carbamoyl-P binding" evidence="4">
    <location>
        <begin position="21"/>
        <end position="177"/>
    </location>
</feature>
<dbReference type="GO" id="GO:0016597">
    <property type="term" value="F:amino acid binding"/>
    <property type="evidence" value="ECO:0007669"/>
    <property type="project" value="InterPro"/>
</dbReference>
<dbReference type="PRINTS" id="PR00100">
    <property type="entry name" value="AOTCASE"/>
</dbReference>
<dbReference type="Gene3D" id="3.40.50.1370">
    <property type="entry name" value="Aspartate/ornithine carbamoyltransferase"/>
    <property type="match status" value="2"/>
</dbReference>
<gene>
    <name evidence="5" type="ORF">UA45_03225</name>
</gene>